<reference evidence="3 4" key="1">
    <citation type="submission" date="2018-11" db="EMBL/GenBank/DDBJ databases">
        <title>Draft genome analysis of Rheinheimera mesophila isolated from an industrial waste site.</title>
        <authorList>
            <person name="Yu Q."/>
            <person name="Qi Y."/>
            <person name="Zhang H."/>
            <person name="Lu Y."/>
            <person name="Pu J."/>
        </authorList>
    </citation>
    <scope>NUCLEOTIDE SEQUENCE [LARGE SCALE GENOMIC DNA]</scope>
    <source>
        <strain evidence="3 4">IITR13</strain>
    </source>
</reference>
<keyword evidence="4" id="KW-1185">Reference proteome</keyword>
<organism evidence="3 4">
    <name type="scientific">Rheinheimera mesophila</name>
    <dbReference type="NCBI Taxonomy" id="1547515"/>
    <lineage>
        <taxon>Bacteria</taxon>
        <taxon>Pseudomonadati</taxon>
        <taxon>Pseudomonadota</taxon>
        <taxon>Gammaproteobacteria</taxon>
        <taxon>Chromatiales</taxon>
        <taxon>Chromatiaceae</taxon>
        <taxon>Rheinheimera</taxon>
    </lineage>
</organism>
<dbReference type="InterPro" id="IPR035919">
    <property type="entry name" value="EAL_sf"/>
</dbReference>
<dbReference type="Gene3D" id="3.20.20.450">
    <property type="entry name" value="EAL domain"/>
    <property type="match status" value="1"/>
</dbReference>
<dbReference type="Pfam" id="PF00563">
    <property type="entry name" value="EAL"/>
    <property type="match status" value="1"/>
</dbReference>
<dbReference type="AlphaFoldDB" id="A0A3P3QQY9"/>
<dbReference type="PROSITE" id="PS50883">
    <property type="entry name" value="EAL"/>
    <property type="match status" value="1"/>
</dbReference>
<comment type="caution">
    <text evidence="3">The sequence shown here is derived from an EMBL/GenBank/DDBJ whole genome shotgun (WGS) entry which is preliminary data.</text>
</comment>
<dbReference type="RefSeq" id="WP_125060835.1">
    <property type="nucleotide sequence ID" value="NZ_RRCF01000001.1"/>
</dbReference>
<keyword evidence="1" id="KW-0472">Membrane</keyword>
<feature type="transmembrane region" description="Helical" evidence="1">
    <location>
        <begin position="193"/>
        <end position="213"/>
    </location>
</feature>
<gene>
    <name evidence="3" type="ORF">EIK76_06420</name>
</gene>
<proteinExistence type="predicted"/>
<dbReference type="Proteomes" id="UP000276260">
    <property type="component" value="Unassembled WGS sequence"/>
</dbReference>
<name>A0A3P3QQY9_9GAMM</name>
<dbReference type="GO" id="GO:0071111">
    <property type="term" value="F:cyclic-guanylate-specific phosphodiesterase activity"/>
    <property type="evidence" value="ECO:0007669"/>
    <property type="project" value="InterPro"/>
</dbReference>
<dbReference type="SMART" id="SM00052">
    <property type="entry name" value="EAL"/>
    <property type="match status" value="1"/>
</dbReference>
<dbReference type="PANTHER" id="PTHR33121">
    <property type="entry name" value="CYCLIC DI-GMP PHOSPHODIESTERASE PDEF"/>
    <property type="match status" value="1"/>
</dbReference>
<dbReference type="InterPro" id="IPR029787">
    <property type="entry name" value="Nucleotide_cyclase"/>
</dbReference>
<evidence type="ECO:0000259" key="2">
    <source>
        <dbReference type="PROSITE" id="PS50883"/>
    </source>
</evidence>
<dbReference type="EMBL" id="RRCF01000001">
    <property type="protein sequence ID" value="RRJ23686.1"/>
    <property type="molecule type" value="Genomic_DNA"/>
</dbReference>
<protein>
    <submittedName>
        <fullName evidence="3">EAL domain-containing protein</fullName>
    </submittedName>
</protein>
<evidence type="ECO:0000313" key="4">
    <source>
        <dbReference type="Proteomes" id="UP000276260"/>
    </source>
</evidence>
<dbReference type="SUPFAM" id="SSF55073">
    <property type="entry name" value="Nucleotide cyclase"/>
    <property type="match status" value="1"/>
</dbReference>
<dbReference type="OrthoDB" id="5894408at2"/>
<dbReference type="InterPro" id="IPR001633">
    <property type="entry name" value="EAL_dom"/>
</dbReference>
<evidence type="ECO:0000313" key="3">
    <source>
        <dbReference type="EMBL" id="RRJ23686.1"/>
    </source>
</evidence>
<sequence length="625" mass="70244">MLRIRSAHFILVSLVVYLLAIAAYVYYQYQQTYQAKLAQVDQQLLNAVKAVPYLLGDSYHNNISGPQHISRADYLELAKKLSLYAKDLKLQYVYSMIQVDGKVHFTSSSYTEDDLLRGQLSYFYDYYPEATEANKAAFASIAPVFEESVDQFGHFRSVLIPYQSSDGTVYLAGADIAITDLDRWLMASMQQSVFSGSIFFGLALLLALSYAMVLRHNLTTDHSSGQRNALALEAHLRHESTGLSQLAILQVNNLEEISHLYGTAIAEQAINQFIQQLQLHLGRSFRLYRLSFEKLAIRRVAVISDNELHDKLKSFDFSQPVLNDPYLLFTVTLGVALSPAVAVLENAMLAVNTARLQQQSLVVYSDNLLALKQHLHTNIKMAKEVREAIGHEQIVPYFQPVVQISTGEIFQYECLARILRSDGSILTPDQFLSIINRSHLDTELTKMMFIKSASQFAASDVSWSININCRDLLDDDLQQFFLDYLQHYPKPERVYFELAEAGVLPQFERCRDAIAALQKTGAKVLLDDFGAASGVGMADLLQLRVDGLKIHGSLIELISSDQDAQLFTEHISSFAKQTQLLIIAEMVESKQSLDALERCGISYAQGYYFGPAAPVPLRYYERGAV</sequence>
<feature type="transmembrane region" description="Helical" evidence="1">
    <location>
        <begin position="6"/>
        <end position="27"/>
    </location>
</feature>
<dbReference type="InterPro" id="IPR050706">
    <property type="entry name" value="Cyclic-di-GMP_PDE-like"/>
</dbReference>
<dbReference type="PANTHER" id="PTHR33121:SF79">
    <property type="entry name" value="CYCLIC DI-GMP PHOSPHODIESTERASE PDED-RELATED"/>
    <property type="match status" value="1"/>
</dbReference>
<accession>A0A3P3QQY9</accession>
<keyword evidence="1" id="KW-0812">Transmembrane</keyword>
<feature type="domain" description="EAL" evidence="2">
    <location>
        <begin position="378"/>
        <end position="625"/>
    </location>
</feature>
<dbReference type="SUPFAM" id="SSF141868">
    <property type="entry name" value="EAL domain-like"/>
    <property type="match status" value="1"/>
</dbReference>
<dbReference type="CDD" id="cd01948">
    <property type="entry name" value="EAL"/>
    <property type="match status" value="1"/>
</dbReference>
<evidence type="ECO:0000256" key="1">
    <source>
        <dbReference type="SAM" id="Phobius"/>
    </source>
</evidence>
<keyword evidence="1" id="KW-1133">Transmembrane helix</keyword>